<dbReference type="AlphaFoldDB" id="A0AA38ZXV4"/>
<organism evidence="5 6">
    <name type="scientific">Vitis rotundifolia</name>
    <name type="common">Muscadine grape</name>
    <dbReference type="NCBI Taxonomy" id="103349"/>
    <lineage>
        <taxon>Eukaryota</taxon>
        <taxon>Viridiplantae</taxon>
        <taxon>Streptophyta</taxon>
        <taxon>Embryophyta</taxon>
        <taxon>Tracheophyta</taxon>
        <taxon>Spermatophyta</taxon>
        <taxon>Magnoliopsida</taxon>
        <taxon>eudicotyledons</taxon>
        <taxon>Gunneridae</taxon>
        <taxon>Pentapetalae</taxon>
        <taxon>rosids</taxon>
        <taxon>Vitales</taxon>
        <taxon>Vitaceae</taxon>
        <taxon>Viteae</taxon>
        <taxon>Vitis</taxon>
    </lineage>
</organism>
<proteinExistence type="predicted"/>
<accession>A0AA38ZXV4</accession>
<reference evidence="5 6" key="1">
    <citation type="journal article" date="2023" name="BMC Biotechnol.">
        <title>Vitis rotundifolia cv Carlos genome sequencing.</title>
        <authorList>
            <person name="Huff M."/>
            <person name="Hulse-Kemp A."/>
            <person name="Scheffler B."/>
            <person name="Youngblood R."/>
            <person name="Simpson S."/>
            <person name="Babiker E."/>
            <person name="Staton M."/>
        </authorList>
    </citation>
    <scope>NUCLEOTIDE SEQUENCE [LARGE SCALE GENOMIC DNA]</scope>
    <source>
        <tissue evidence="5">Leaf</tissue>
    </source>
</reference>
<evidence type="ECO:0000259" key="4">
    <source>
        <dbReference type="Pfam" id="PF18052"/>
    </source>
</evidence>
<dbReference type="EMBL" id="JARBHA010000007">
    <property type="protein sequence ID" value="KAJ9697202.1"/>
    <property type="molecule type" value="Genomic_DNA"/>
</dbReference>
<dbReference type="GO" id="GO:0000166">
    <property type="term" value="F:nucleotide binding"/>
    <property type="evidence" value="ECO:0007669"/>
    <property type="project" value="UniProtKB-KW"/>
</dbReference>
<name>A0AA38ZXV4_VITRO</name>
<evidence type="ECO:0000256" key="2">
    <source>
        <dbReference type="ARBA" id="ARBA00022741"/>
    </source>
</evidence>
<gene>
    <name evidence="5" type="ORF">PVL29_009124</name>
</gene>
<dbReference type="PANTHER" id="PTHR19338">
    <property type="entry name" value="TRANSLOCASE OF INNER MITOCHONDRIAL MEMBRANE 13 HOMOLOG"/>
    <property type="match status" value="1"/>
</dbReference>
<keyword evidence="2" id="KW-0547">Nucleotide-binding</keyword>
<dbReference type="InterPro" id="IPR041118">
    <property type="entry name" value="Rx_N"/>
</dbReference>
<evidence type="ECO:0000313" key="5">
    <source>
        <dbReference type="EMBL" id="KAJ9697202.1"/>
    </source>
</evidence>
<dbReference type="GO" id="GO:0006952">
    <property type="term" value="P:defense response"/>
    <property type="evidence" value="ECO:0007669"/>
    <property type="project" value="UniProtKB-KW"/>
</dbReference>
<sequence length="129" mass="14916">MAKTTVNIIIKKLLPLLNEEARLLGDLLYIQVFLKDVDTKVEKADVSQGLKTWIQDLRESVYSIEDVIDEYLFHLANPSQRHGFIGFLCKYGCLLQKLKPHHEIASKIHDIQKKVVKLRKQIQFMASLV</sequence>
<evidence type="ECO:0000256" key="1">
    <source>
        <dbReference type="ARBA" id="ARBA00022737"/>
    </source>
</evidence>
<comment type="caution">
    <text evidence="5">The sequence shown here is derived from an EMBL/GenBank/DDBJ whole genome shotgun (WGS) entry which is preliminary data.</text>
</comment>
<dbReference type="PANTHER" id="PTHR19338:SF32">
    <property type="entry name" value="OS06G0287500 PROTEIN"/>
    <property type="match status" value="1"/>
</dbReference>
<feature type="domain" description="Disease resistance N-terminal" evidence="4">
    <location>
        <begin position="22"/>
        <end position="85"/>
    </location>
</feature>
<keyword evidence="1" id="KW-0677">Repeat</keyword>
<keyword evidence="3" id="KW-0611">Plant defense</keyword>
<dbReference type="CDD" id="cd14798">
    <property type="entry name" value="RX-CC_like"/>
    <property type="match status" value="1"/>
</dbReference>
<evidence type="ECO:0000256" key="3">
    <source>
        <dbReference type="ARBA" id="ARBA00022821"/>
    </source>
</evidence>
<keyword evidence="6" id="KW-1185">Reference proteome</keyword>
<protein>
    <recommendedName>
        <fullName evidence="4">Disease resistance N-terminal domain-containing protein</fullName>
    </recommendedName>
</protein>
<dbReference type="Gene3D" id="1.20.5.4130">
    <property type="match status" value="1"/>
</dbReference>
<dbReference type="Pfam" id="PF18052">
    <property type="entry name" value="Rx_N"/>
    <property type="match status" value="1"/>
</dbReference>
<dbReference type="Proteomes" id="UP001168098">
    <property type="component" value="Unassembled WGS sequence"/>
</dbReference>
<dbReference type="InterPro" id="IPR038005">
    <property type="entry name" value="RX-like_CC"/>
</dbReference>
<evidence type="ECO:0000313" key="6">
    <source>
        <dbReference type="Proteomes" id="UP001168098"/>
    </source>
</evidence>